<feature type="region of interest" description="Disordered" evidence="1">
    <location>
        <begin position="119"/>
        <end position="208"/>
    </location>
</feature>
<feature type="compositionally biased region" description="Polar residues" evidence="1">
    <location>
        <begin position="165"/>
        <end position="205"/>
    </location>
</feature>
<evidence type="ECO:0000256" key="1">
    <source>
        <dbReference type="SAM" id="MobiDB-lite"/>
    </source>
</evidence>
<evidence type="ECO:0000313" key="4">
    <source>
        <dbReference type="Proteomes" id="UP000192927"/>
    </source>
</evidence>
<dbReference type="AlphaFoldDB" id="A0A1W5CYQ5"/>
<evidence type="ECO:0000313" key="3">
    <source>
        <dbReference type="EMBL" id="SLM35872.1"/>
    </source>
</evidence>
<dbReference type="InterPro" id="IPR024630">
    <property type="entry name" value="Stc1"/>
</dbReference>
<evidence type="ECO:0000259" key="2">
    <source>
        <dbReference type="Pfam" id="PF12898"/>
    </source>
</evidence>
<protein>
    <submittedName>
        <fullName evidence="3">Stc1 domain</fullName>
    </submittedName>
</protein>
<dbReference type="Proteomes" id="UP000192927">
    <property type="component" value="Unassembled WGS sequence"/>
</dbReference>
<keyword evidence="4" id="KW-1185">Reference proteome</keyword>
<organism evidence="3 4">
    <name type="scientific">Lasallia pustulata</name>
    <dbReference type="NCBI Taxonomy" id="136370"/>
    <lineage>
        <taxon>Eukaryota</taxon>
        <taxon>Fungi</taxon>
        <taxon>Dikarya</taxon>
        <taxon>Ascomycota</taxon>
        <taxon>Pezizomycotina</taxon>
        <taxon>Lecanoromycetes</taxon>
        <taxon>OSLEUM clade</taxon>
        <taxon>Umbilicariomycetidae</taxon>
        <taxon>Umbilicariales</taxon>
        <taxon>Umbilicariaceae</taxon>
        <taxon>Lasallia</taxon>
    </lineage>
</organism>
<feature type="compositionally biased region" description="Polar residues" evidence="1">
    <location>
        <begin position="231"/>
        <end position="258"/>
    </location>
</feature>
<name>A0A1W5CYQ5_9LECA</name>
<feature type="domain" description="Stc1" evidence="2">
    <location>
        <begin position="29"/>
        <end position="112"/>
    </location>
</feature>
<proteinExistence type="predicted"/>
<reference evidence="4" key="1">
    <citation type="submission" date="2017-03" db="EMBL/GenBank/DDBJ databases">
        <authorList>
            <person name="Sharma R."/>
            <person name="Thines M."/>
        </authorList>
    </citation>
    <scope>NUCLEOTIDE SEQUENCE [LARGE SCALE GENOMIC DNA]</scope>
</reference>
<feature type="compositionally biased region" description="Acidic residues" evidence="1">
    <location>
        <begin position="122"/>
        <end position="135"/>
    </location>
</feature>
<feature type="region of interest" description="Disordered" evidence="1">
    <location>
        <begin position="229"/>
        <end position="304"/>
    </location>
</feature>
<sequence length="304" mass="33001">MPPNSLRAGAYSDATAKKLEKIVLPDLIRCKECKKVKIPSSFSRKQLSDLRYRIFTFGPINGTGPAYVKCRLCTGQQVNEMTCVVCDAVKGLDGFSKAQRRNPDKARCLECVRDHLSVEPGLEMDEEEGSDSDDEVTNRFDSDDEYDHDSDAGAPLSDMSKLQLDPTNADSSSQQGSATPASAVENASQGPSTTITADGTTWQEQPRTRYAGVAFTGYDSHGVAHARIRAPSTSLTDQSWPSPTPRSGNTSFGQSSNRRFPKPPGAPHQGIPVIIPKKKSKGSRTLSTEGDDDDSDDDDDFFTV</sequence>
<feature type="compositionally biased region" description="Acidic residues" evidence="1">
    <location>
        <begin position="289"/>
        <end position="304"/>
    </location>
</feature>
<dbReference type="Pfam" id="PF12898">
    <property type="entry name" value="Stc1"/>
    <property type="match status" value="1"/>
</dbReference>
<accession>A0A1W5CYQ5</accession>
<dbReference type="EMBL" id="FWEW01000837">
    <property type="protein sequence ID" value="SLM35872.1"/>
    <property type="molecule type" value="Genomic_DNA"/>
</dbReference>